<feature type="transmembrane region" description="Helical" evidence="1">
    <location>
        <begin position="22"/>
        <end position="44"/>
    </location>
</feature>
<sequence>MQETSHYWFLAKHHGWGWGFPVLWQGWAVLLVYIVSLIVIGNVLRPDRRLGAFLFAVVLLSAAFFLVVWATGEPPHWQS</sequence>
<keyword evidence="3" id="KW-1185">Reference proteome</keyword>
<dbReference type="EMBL" id="CP021108">
    <property type="protein sequence ID" value="ARP80546.1"/>
    <property type="molecule type" value="Genomic_DNA"/>
</dbReference>
<feature type="transmembrane region" description="Helical" evidence="1">
    <location>
        <begin position="51"/>
        <end position="72"/>
    </location>
</feature>
<proteinExistence type="predicted"/>
<reference evidence="2 3" key="1">
    <citation type="submission" date="2017-05" db="EMBL/GenBank/DDBJ databases">
        <title>Complete and WGS of Bordetella genogroups.</title>
        <authorList>
            <person name="Spilker T."/>
            <person name="LiPuma J."/>
        </authorList>
    </citation>
    <scope>NUCLEOTIDE SEQUENCE [LARGE SCALE GENOMIC DNA]</scope>
    <source>
        <strain evidence="2 3">AU19157</strain>
    </source>
</reference>
<dbReference type="Proteomes" id="UP000194151">
    <property type="component" value="Chromosome"/>
</dbReference>
<accession>A0A1W6YHH1</accession>
<keyword evidence="1" id="KW-1133">Transmembrane helix</keyword>
<name>A0A1W6YHH1_9BORD</name>
<evidence type="ECO:0000256" key="1">
    <source>
        <dbReference type="SAM" id="Phobius"/>
    </source>
</evidence>
<evidence type="ECO:0000313" key="3">
    <source>
        <dbReference type="Proteomes" id="UP000194151"/>
    </source>
</evidence>
<dbReference type="STRING" id="1416806.CAL12_06660"/>
<evidence type="ECO:0000313" key="2">
    <source>
        <dbReference type="EMBL" id="ARP80546.1"/>
    </source>
</evidence>
<keyword evidence="1" id="KW-0472">Membrane</keyword>
<keyword evidence="1" id="KW-0812">Transmembrane</keyword>
<dbReference type="AlphaFoldDB" id="A0A1W6YHH1"/>
<dbReference type="KEGG" id="bgv:CAL12_06660"/>
<protein>
    <submittedName>
        <fullName evidence="2">Uncharacterized protein</fullName>
    </submittedName>
</protein>
<gene>
    <name evidence="2" type="ORF">CAL12_06660</name>
</gene>
<organism evidence="2 3">
    <name type="scientific">Bordetella genomosp. 8</name>
    <dbReference type="NCBI Taxonomy" id="1416806"/>
    <lineage>
        <taxon>Bacteria</taxon>
        <taxon>Pseudomonadati</taxon>
        <taxon>Pseudomonadota</taxon>
        <taxon>Betaproteobacteria</taxon>
        <taxon>Burkholderiales</taxon>
        <taxon>Alcaligenaceae</taxon>
        <taxon>Bordetella</taxon>
    </lineage>
</organism>